<gene>
    <name evidence="1" type="ORF">ATL40_0842</name>
</gene>
<evidence type="ECO:0000313" key="1">
    <source>
        <dbReference type="EMBL" id="PFG19284.1"/>
    </source>
</evidence>
<dbReference type="RefSeq" id="WP_143556856.1">
    <property type="nucleotide sequence ID" value="NZ_PDJD01000001.1"/>
</dbReference>
<comment type="caution">
    <text evidence="1">The sequence shown here is derived from an EMBL/GenBank/DDBJ whole genome shotgun (WGS) entry which is preliminary data.</text>
</comment>
<dbReference type="OrthoDB" id="5103427at2"/>
<reference evidence="1 2" key="1">
    <citation type="submission" date="2017-10" db="EMBL/GenBank/DDBJ databases">
        <title>Sequencing the genomes of 1000 actinobacteria strains.</title>
        <authorList>
            <person name="Klenk H.-P."/>
        </authorList>
    </citation>
    <scope>NUCLEOTIDE SEQUENCE [LARGE SCALE GENOMIC DNA]</scope>
    <source>
        <strain evidence="1 2">DSM 21801</strain>
    </source>
</reference>
<evidence type="ECO:0000313" key="2">
    <source>
        <dbReference type="Proteomes" id="UP000224915"/>
    </source>
</evidence>
<protein>
    <submittedName>
        <fullName evidence="1">Uncharacterized protein</fullName>
    </submittedName>
</protein>
<name>A0A2A9CXX8_9MICO</name>
<dbReference type="Proteomes" id="UP000224915">
    <property type="component" value="Unassembled WGS sequence"/>
</dbReference>
<organism evidence="1 2">
    <name type="scientific">Serinibacter salmoneus</name>
    <dbReference type="NCBI Taxonomy" id="556530"/>
    <lineage>
        <taxon>Bacteria</taxon>
        <taxon>Bacillati</taxon>
        <taxon>Actinomycetota</taxon>
        <taxon>Actinomycetes</taxon>
        <taxon>Micrococcales</taxon>
        <taxon>Beutenbergiaceae</taxon>
        <taxon>Serinibacter</taxon>
    </lineage>
</organism>
<accession>A0A2A9CXX8</accession>
<dbReference type="AlphaFoldDB" id="A0A2A9CXX8"/>
<sequence>MDENGETYAIYRSHARRVTMSAPMAHFVAEAQSTRCRAVLLTRDDAHISTFVVEAFRAIEGRWAVDGATGVRAAWGGPLLATWEQLWSQPPLPSPPSTRDGIVPTIIVETFVGERSDPGRRIGALPDTVVEALGAGSIDRWGLVEPLTHRWSHEEVTHSLRRQMPRSARHLAGTAHGARLSVAVSRTRHGLMHHVRACVPARDPDLAQAAERGDGALAAHPRIRGYLTQVAQRFRLNAAMISVGESEEFHGSWGRRPGPRPVDRPLGVAVGPVAVAQLGLDTRRYPSADVMGPRRAPTVLRLFTGAGSTWEQFQREVTAVSPERVVTAVFGGT</sequence>
<dbReference type="Pfam" id="PF19674">
    <property type="entry name" value="DUF6177"/>
    <property type="match status" value="1"/>
</dbReference>
<keyword evidence="2" id="KW-1185">Reference proteome</keyword>
<dbReference type="EMBL" id="PDJD01000001">
    <property type="protein sequence ID" value="PFG19284.1"/>
    <property type="molecule type" value="Genomic_DNA"/>
</dbReference>
<dbReference type="InterPro" id="IPR046175">
    <property type="entry name" value="DUF6177"/>
</dbReference>
<proteinExistence type="predicted"/>